<gene>
    <name evidence="1" type="ORF">L1987_05371</name>
</gene>
<comment type="caution">
    <text evidence="1">The sequence shown here is derived from an EMBL/GenBank/DDBJ whole genome shotgun (WGS) entry which is preliminary data.</text>
</comment>
<proteinExistence type="predicted"/>
<evidence type="ECO:0000313" key="2">
    <source>
        <dbReference type="Proteomes" id="UP001056120"/>
    </source>
</evidence>
<protein>
    <submittedName>
        <fullName evidence="1">Uncharacterized protein</fullName>
    </submittedName>
</protein>
<reference evidence="1 2" key="2">
    <citation type="journal article" date="2022" name="Mol. Ecol. Resour.">
        <title>The genomes of chicory, endive, great burdock and yacon provide insights into Asteraceae paleo-polyploidization history and plant inulin production.</title>
        <authorList>
            <person name="Fan W."/>
            <person name="Wang S."/>
            <person name="Wang H."/>
            <person name="Wang A."/>
            <person name="Jiang F."/>
            <person name="Liu H."/>
            <person name="Zhao H."/>
            <person name="Xu D."/>
            <person name="Zhang Y."/>
        </authorList>
    </citation>
    <scope>NUCLEOTIDE SEQUENCE [LARGE SCALE GENOMIC DNA]</scope>
    <source>
        <strain evidence="2">cv. Yunnan</strain>
        <tissue evidence="1">Leaves</tissue>
    </source>
</reference>
<name>A0ACB9JV68_9ASTR</name>
<dbReference type="Proteomes" id="UP001056120">
    <property type="component" value="Linkage Group LG02"/>
</dbReference>
<accession>A0ACB9JV68</accession>
<organism evidence="1 2">
    <name type="scientific">Smallanthus sonchifolius</name>
    <dbReference type="NCBI Taxonomy" id="185202"/>
    <lineage>
        <taxon>Eukaryota</taxon>
        <taxon>Viridiplantae</taxon>
        <taxon>Streptophyta</taxon>
        <taxon>Embryophyta</taxon>
        <taxon>Tracheophyta</taxon>
        <taxon>Spermatophyta</taxon>
        <taxon>Magnoliopsida</taxon>
        <taxon>eudicotyledons</taxon>
        <taxon>Gunneridae</taxon>
        <taxon>Pentapetalae</taxon>
        <taxon>asterids</taxon>
        <taxon>campanulids</taxon>
        <taxon>Asterales</taxon>
        <taxon>Asteraceae</taxon>
        <taxon>Asteroideae</taxon>
        <taxon>Heliantheae alliance</taxon>
        <taxon>Millerieae</taxon>
        <taxon>Smallanthus</taxon>
    </lineage>
</organism>
<evidence type="ECO:0000313" key="1">
    <source>
        <dbReference type="EMBL" id="KAI3823926.1"/>
    </source>
</evidence>
<sequence length="347" mass="38602">MGFLWESPRQSQTWRGDDNKLTSSRFTERERGENLERGIEMSSFDTFSVDGEESATIRSSGQFDEGYFDTNDSYSNFSTADTTAYQFPTDGEHVSHESIDSPDPYGFGSNPDPDPYSQPPQTSSPFDSSSIPISNGGSQSYVDADGIFASDGPVLPPPSEMREEGFALREWRGLNAIRLEEKEKKEKELRSQIIQEGEEYIKAFHEKRLKSIETNKLTNREGEKMYVAKQETFHKEADKQYWKAIAELIPREVPNIGKRGKKDKDKKPSITVIQGPKPGKPTDLSRLRHILVKLKVTPPAHMIPPPPPPPTAAKDGEKEGSKDDKTVAKDVATAEAPAAAPVEQPAA</sequence>
<keyword evidence="2" id="KW-1185">Reference proteome</keyword>
<dbReference type="EMBL" id="CM042019">
    <property type="protein sequence ID" value="KAI3823926.1"/>
    <property type="molecule type" value="Genomic_DNA"/>
</dbReference>
<reference evidence="2" key="1">
    <citation type="journal article" date="2022" name="Mol. Ecol. Resour.">
        <title>The genomes of chicory, endive, great burdock and yacon provide insights into Asteraceae palaeo-polyploidization history and plant inulin production.</title>
        <authorList>
            <person name="Fan W."/>
            <person name="Wang S."/>
            <person name="Wang H."/>
            <person name="Wang A."/>
            <person name="Jiang F."/>
            <person name="Liu H."/>
            <person name="Zhao H."/>
            <person name="Xu D."/>
            <person name="Zhang Y."/>
        </authorList>
    </citation>
    <scope>NUCLEOTIDE SEQUENCE [LARGE SCALE GENOMIC DNA]</scope>
    <source>
        <strain evidence="2">cv. Yunnan</strain>
    </source>
</reference>